<dbReference type="GO" id="GO:0005634">
    <property type="term" value="C:nucleus"/>
    <property type="evidence" value="ECO:0007669"/>
    <property type="project" value="TreeGrafter"/>
</dbReference>
<dbReference type="AlphaFoldDB" id="A0A250XNJ9"/>
<dbReference type="PANTHER" id="PTHR44167:SF24">
    <property type="entry name" value="SERINE_THREONINE-PROTEIN KINASE CHK2"/>
    <property type="match status" value="1"/>
</dbReference>
<dbReference type="InterPro" id="IPR011009">
    <property type="entry name" value="Kinase-like_dom_sf"/>
</dbReference>
<dbReference type="GO" id="GO:0005524">
    <property type="term" value="F:ATP binding"/>
    <property type="evidence" value="ECO:0007669"/>
    <property type="project" value="InterPro"/>
</dbReference>
<keyword evidence="4" id="KW-1185">Reference proteome</keyword>
<comment type="caution">
    <text evidence="3">The sequence shown here is derived from an EMBL/GenBank/DDBJ whole genome shotgun (WGS) entry which is preliminary data.</text>
</comment>
<dbReference type="GO" id="GO:0005737">
    <property type="term" value="C:cytoplasm"/>
    <property type="evidence" value="ECO:0007669"/>
    <property type="project" value="TreeGrafter"/>
</dbReference>
<dbReference type="Pfam" id="PF00069">
    <property type="entry name" value="Pkinase"/>
    <property type="match status" value="1"/>
</dbReference>
<dbReference type="Gene3D" id="1.10.510.10">
    <property type="entry name" value="Transferase(Phosphotransferase) domain 1"/>
    <property type="match status" value="1"/>
</dbReference>
<feature type="chain" id="PRO_5012558209" description="Protein kinase domain-containing protein" evidence="1">
    <location>
        <begin position="21"/>
        <end position="214"/>
    </location>
</feature>
<evidence type="ECO:0000259" key="2">
    <source>
        <dbReference type="PROSITE" id="PS50011"/>
    </source>
</evidence>
<proteinExistence type="predicted"/>
<feature type="signal peptide" evidence="1">
    <location>
        <begin position="1"/>
        <end position="20"/>
    </location>
</feature>
<dbReference type="EMBL" id="BEGY01000131">
    <property type="protein sequence ID" value="GAX84647.1"/>
    <property type="molecule type" value="Genomic_DNA"/>
</dbReference>
<dbReference type="SUPFAM" id="SSF56112">
    <property type="entry name" value="Protein kinase-like (PK-like)"/>
    <property type="match status" value="1"/>
</dbReference>
<name>A0A250XNJ9_9CHLO</name>
<dbReference type="Proteomes" id="UP000232323">
    <property type="component" value="Unassembled WGS sequence"/>
</dbReference>
<evidence type="ECO:0000256" key="1">
    <source>
        <dbReference type="SAM" id="SignalP"/>
    </source>
</evidence>
<dbReference type="InterPro" id="IPR000719">
    <property type="entry name" value="Prot_kinase_dom"/>
</dbReference>
<organism evidence="3 4">
    <name type="scientific">Chlamydomonas eustigma</name>
    <dbReference type="NCBI Taxonomy" id="1157962"/>
    <lineage>
        <taxon>Eukaryota</taxon>
        <taxon>Viridiplantae</taxon>
        <taxon>Chlorophyta</taxon>
        <taxon>core chlorophytes</taxon>
        <taxon>Chlorophyceae</taxon>
        <taxon>CS clade</taxon>
        <taxon>Chlamydomonadales</taxon>
        <taxon>Chlamydomonadaceae</taxon>
        <taxon>Chlamydomonas</taxon>
    </lineage>
</organism>
<sequence length="214" mass="22285">MDHLILVTALISSASSSAAASPQVSDFGTSLFMDATCHVEGLTLGTSGYAAPSETLTTGHVEGPTLGTSGYAAPSETLTTGHVEGPTLGTSGYAAPSETLTTGHVEGPTLGTSGYAAPTAADVYSLGCMLYAMISGQQAHQGLYSNDQEYSELMLSGSVPQLTLRPEDVAMYGKIAAPLLQDLVIRTTHMEPQQRPSMKEVLDLLLNIKMNIMS</sequence>
<dbReference type="PANTHER" id="PTHR44167">
    <property type="entry name" value="OVARIAN-SPECIFIC SERINE/THREONINE-PROTEIN KINASE LOK-RELATED"/>
    <property type="match status" value="1"/>
</dbReference>
<dbReference type="GO" id="GO:0004674">
    <property type="term" value="F:protein serine/threonine kinase activity"/>
    <property type="evidence" value="ECO:0007669"/>
    <property type="project" value="TreeGrafter"/>
</dbReference>
<reference evidence="3 4" key="1">
    <citation type="submission" date="2017-08" db="EMBL/GenBank/DDBJ databases">
        <title>Acidophilic green algal genome provides insights into adaptation to an acidic environment.</title>
        <authorList>
            <person name="Hirooka S."/>
            <person name="Hirose Y."/>
            <person name="Kanesaki Y."/>
            <person name="Higuchi S."/>
            <person name="Fujiwara T."/>
            <person name="Onuma R."/>
            <person name="Era A."/>
            <person name="Ohbayashi R."/>
            <person name="Uzuka A."/>
            <person name="Nozaki H."/>
            <person name="Yoshikawa H."/>
            <person name="Miyagishima S.Y."/>
        </authorList>
    </citation>
    <scope>NUCLEOTIDE SEQUENCE [LARGE SCALE GENOMIC DNA]</scope>
    <source>
        <strain evidence="3 4">NIES-2499</strain>
    </source>
</reference>
<gene>
    <name evidence="3" type="ORF">CEUSTIGMA_g12068.t1</name>
</gene>
<protein>
    <recommendedName>
        <fullName evidence="2">Protein kinase domain-containing protein</fullName>
    </recommendedName>
</protein>
<dbReference type="OrthoDB" id="4062651at2759"/>
<dbReference type="GO" id="GO:0044773">
    <property type="term" value="P:mitotic DNA damage checkpoint signaling"/>
    <property type="evidence" value="ECO:0007669"/>
    <property type="project" value="TreeGrafter"/>
</dbReference>
<evidence type="ECO:0000313" key="3">
    <source>
        <dbReference type="EMBL" id="GAX84647.1"/>
    </source>
</evidence>
<feature type="domain" description="Protein kinase" evidence="2">
    <location>
        <begin position="1"/>
        <end position="210"/>
    </location>
</feature>
<keyword evidence="1" id="KW-0732">Signal</keyword>
<evidence type="ECO:0000313" key="4">
    <source>
        <dbReference type="Proteomes" id="UP000232323"/>
    </source>
</evidence>
<accession>A0A250XNJ9</accession>
<dbReference type="PROSITE" id="PS50011">
    <property type="entry name" value="PROTEIN_KINASE_DOM"/>
    <property type="match status" value="1"/>
</dbReference>